<protein>
    <submittedName>
        <fullName evidence="2">GAP family protein</fullName>
    </submittedName>
</protein>
<proteinExistence type="predicted"/>
<sequence>MLHFQVGPGTDRGLGRAVVSTIGHLLIIAAAVAISSVPIVMTILILLSPNRTRSAVPFLIGWVAGIVLTVSIAALFATVIPTSRFERQPDTAVGIVEIVLGVAAMVLGVISWFRRRGRSVVATTPKWMRAEAKMGPWSALGLGFVLNLRPKGIVLALAAGLTLYADAGSVRVAIVPVVIYTAVAASTVALPIIVTAASPRRMQPRLVAAHQWIETNGGLITSAILVVIGLLIVGMGISRL</sequence>
<feature type="transmembrane region" description="Helical" evidence="1">
    <location>
        <begin position="218"/>
        <end position="237"/>
    </location>
</feature>
<feature type="transmembrane region" description="Helical" evidence="1">
    <location>
        <begin position="59"/>
        <end position="80"/>
    </location>
</feature>
<feature type="transmembrane region" description="Helical" evidence="1">
    <location>
        <begin position="173"/>
        <end position="197"/>
    </location>
</feature>
<organism evidence="2 3">
    <name type="scientific">Microbacterium yannicii</name>
    <dbReference type="NCBI Taxonomy" id="671622"/>
    <lineage>
        <taxon>Bacteria</taxon>
        <taxon>Bacillati</taxon>
        <taxon>Actinomycetota</taxon>
        <taxon>Actinomycetes</taxon>
        <taxon>Micrococcales</taxon>
        <taxon>Microbacteriaceae</taxon>
        <taxon>Microbacterium</taxon>
    </lineage>
</organism>
<evidence type="ECO:0000313" key="2">
    <source>
        <dbReference type="EMBL" id="GAA5090653.1"/>
    </source>
</evidence>
<reference evidence="3" key="1">
    <citation type="journal article" date="2019" name="Int. J. Syst. Evol. Microbiol.">
        <title>The Global Catalogue of Microorganisms (GCM) 10K type strain sequencing project: providing services to taxonomists for standard genome sequencing and annotation.</title>
        <authorList>
            <consortium name="The Broad Institute Genomics Platform"/>
            <consortium name="The Broad Institute Genome Sequencing Center for Infectious Disease"/>
            <person name="Wu L."/>
            <person name="Ma J."/>
        </authorList>
    </citation>
    <scope>NUCLEOTIDE SEQUENCE [LARGE SCALE GENOMIC DNA]</scope>
    <source>
        <strain evidence="3">JCM 18959</strain>
    </source>
</reference>
<keyword evidence="3" id="KW-1185">Reference proteome</keyword>
<accession>A0ABP9M7F6</accession>
<keyword evidence="1" id="KW-0812">Transmembrane</keyword>
<dbReference type="Proteomes" id="UP001501407">
    <property type="component" value="Unassembled WGS sequence"/>
</dbReference>
<evidence type="ECO:0000256" key="1">
    <source>
        <dbReference type="SAM" id="Phobius"/>
    </source>
</evidence>
<dbReference type="InterPro" id="IPR021315">
    <property type="entry name" value="Gap/Sap"/>
</dbReference>
<name>A0ABP9M7F6_9MICO</name>
<evidence type="ECO:0000313" key="3">
    <source>
        <dbReference type="Proteomes" id="UP001501407"/>
    </source>
</evidence>
<dbReference type="EMBL" id="BAABKZ010000001">
    <property type="protein sequence ID" value="GAA5090653.1"/>
    <property type="molecule type" value="Genomic_DNA"/>
</dbReference>
<comment type="caution">
    <text evidence="2">The sequence shown here is derived from an EMBL/GenBank/DDBJ whole genome shotgun (WGS) entry which is preliminary data.</text>
</comment>
<keyword evidence="1" id="KW-1133">Transmembrane helix</keyword>
<dbReference type="Pfam" id="PF11139">
    <property type="entry name" value="SfLAP"/>
    <property type="match status" value="1"/>
</dbReference>
<feature type="transmembrane region" description="Helical" evidence="1">
    <location>
        <begin position="134"/>
        <end position="161"/>
    </location>
</feature>
<feature type="transmembrane region" description="Helical" evidence="1">
    <location>
        <begin position="22"/>
        <end position="47"/>
    </location>
</feature>
<keyword evidence="1" id="KW-0472">Membrane</keyword>
<gene>
    <name evidence="2" type="ORF">GCM10025760_16590</name>
</gene>
<feature type="transmembrane region" description="Helical" evidence="1">
    <location>
        <begin position="92"/>
        <end position="113"/>
    </location>
</feature>